<dbReference type="EC" id="2.3.1.-" evidence="2"/>
<evidence type="ECO:0000259" key="1">
    <source>
        <dbReference type="PROSITE" id="PS51186"/>
    </source>
</evidence>
<dbReference type="EMBL" id="JBFARM010000003">
    <property type="protein sequence ID" value="MEV4285846.1"/>
    <property type="molecule type" value="Genomic_DNA"/>
</dbReference>
<reference evidence="2 3" key="1">
    <citation type="submission" date="2024-06" db="EMBL/GenBank/DDBJ databases">
        <title>The Natural Products Discovery Center: Release of the First 8490 Sequenced Strains for Exploring Actinobacteria Biosynthetic Diversity.</title>
        <authorList>
            <person name="Kalkreuter E."/>
            <person name="Kautsar S.A."/>
            <person name="Yang D."/>
            <person name="Bader C.D."/>
            <person name="Teijaro C.N."/>
            <person name="Fluegel L."/>
            <person name="Davis C.M."/>
            <person name="Simpson J.R."/>
            <person name="Lauterbach L."/>
            <person name="Steele A.D."/>
            <person name="Gui C."/>
            <person name="Meng S."/>
            <person name="Li G."/>
            <person name="Viehrig K."/>
            <person name="Ye F."/>
            <person name="Su P."/>
            <person name="Kiefer A.F."/>
            <person name="Nichols A."/>
            <person name="Cepeda A.J."/>
            <person name="Yan W."/>
            <person name="Fan B."/>
            <person name="Jiang Y."/>
            <person name="Adhikari A."/>
            <person name="Zheng C.-J."/>
            <person name="Schuster L."/>
            <person name="Cowan T.M."/>
            <person name="Smanski M.J."/>
            <person name="Chevrette M.G."/>
            <person name="De Carvalho L.P.S."/>
            <person name="Shen B."/>
        </authorList>
    </citation>
    <scope>NUCLEOTIDE SEQUENCE [LARGE SCALE GENOMIC DNA]</scope>
    <source>
        <strain evidence="2 3">NPDC049574</strain>
    </source>
</reference>
<dbReference type="Proteomes" id="UP001552427">
    <property type="component" value="Unassembled WGS sequence"/>
</dbReference>
<dbReference type="GO" id="GO:0016746">
    <property type="term" value="F:acyltransferase activity"/>
    <property type="evidence" value="ECO:0007669"/>
    <property type="project" value="UniProtKB-KW"/>
</dbReference>
<keyword evidence="2" id="KW-0012">Acyltransferase</keyword>
<dbReference type="InterPro" id="IPR000182">
    <property type="entry name" value="GNAT_dom"/>
</dbReference>
<protein>
    <submittedName>
        <fullName evidence="2">GNAT family N-acetyltransferase</fullName>
        <ecNumber evidence="2">2.3.1.-</ecNumber>
    </submittedName>
</protein>
<evidence type="ECO:0000313" key="2">
    <source>
        <dbReference type="EMBL" id="MEV4285846.1"/>
    </source>
</evidence>
<dbReference type="RefSeq" id="WP_364447082.1">
    <property type="nucleotide sequence ID" value="NZ_JBFARM010000003.1"/>
</dbReference>
<dbReference type="InterPro" id="IPR051554">
    <property type="entry name" value="Acetyltransferase_Eis"/>
</dbReference>
<keyword evidence="3" id="KW-1185">Reference proteome</keyword>
<dbReference type="PROSITE" id="PS51186">
    <property type="entry name" value="GNAT"/>
    <property type="match status" value="1"/>
</dbReference>
<organism evidence="2 3">
    <name type="scientific">Nonomuraea bangladeshensis</name>
    <dbReference type="NCBI Taxonomy" id="404385"/>
    <lineage>
        <taxon>Bacteria</taxon>
        <taxon>Bacillati</taxon>
        <taxon>Actinomycetota</taxon>
        <taxon>Actinomycetes</taxon>
        <taxon>Streptosporangiales</taxon>
        <taxon>Streptosporangiaceae</taxon>
        <taxon>Nonomuraea</taxon>
    </lineage>
</organism>
<dbReference type="PANTHER" id="PTHR37817:SF1">
    <property type="entry name" value="N-ACETYLTRANSFERASE EIS"/>
    <property type="match status" value="1"/>
</dbReference>
<accession>A0ABV3GZX4</accession>
<gene>
    <name evidence="2" type="ORF">AB0K40_10110</name>
</gene>
<evidence type="ECO:0000313" key="3">
    <source>
        <dbReference type="Proteomes" id="UP001552427"/>
    </source>
</evidence>
<dbReference type="InterPro" id="IPR016181">
    <property type="entry name" value="Acyl_CoA_acyltransferase"/>
</dbReference>
<dbReference type="SUPFAM" id="SSF55729">
    <property type="entry name" value="Acyl-CoA N-acyltransferases (Nat)"/>
    <property type="match status" value="1"/>
</dbReference>
<keyword evidence="2" id="KW-0808">Transferase</keyword>
<dbReference type="PANTHER" id="PTHR37817">
    <property type="entry name" value="N-ACETYLTRANSFERASE EIS"/>
    <property type="match status" value="1"/>
</dbReference>
<dbReference type="Gene3D" id="3.40.630.30">
    <property type="match status" value="2"/>
</dbReference>
<feature type="domain" description="N-acetyltransferase" evidence="1">
    <location>
        <begin position="2"/>
        <end position="162"/>
    </location>
</feature>
<name>A0ABV3GZX4_9ACTN</name>
<dbReference type="Pfam" id="PF13527">
    <property type="entry name" value="Acetyltransf_9"/>
    <property type="match status" value="1"/>
</dbReference>
<comment type="caution">
    <text evidence="2">The sequence shown here is derived from an EMBL/GenBank/DDBJ whole genome shotgun (WGS) entry which is preliminary data.</text>
</comment>
<proteinExistence type="predicted"/>
<sequence>MTDLRTAGPADREALHALWAACFDAPHVVPLYETDPGRYGRTFVTAEVSACVYYLPRRVHDGLGGEVLVGGVANVAAHPSVRGRGYVRSLLAMAAAAMAADGCAWSLLFTGTPGVYKEWTTFELQTVSGPLRRPAAAGRALRPVPAADAAVLRDVYERHNARRPLTAVRDEAHWRDRVPVWYAEPVELLAGDAGYAAVRWDGGVLDVLEVAGDLPRVLSALAVEAAARGIGSGRARLTWHEPALPYLFASITRESDRTGMVRAVLGDPAAVVEAKDAAHWPADYF</sequence>